<dbReference type="GO" id="GO:0000272">
    <property type="term" value="P:polysaccharide catabolic process"/>
    <property type="evidence" value="ECO:0007669"/>
    <property type="project" value="InterPro"/>
</dbReference>
<dbReference type="AlphaFoldDB" id="A0A3B1E853"/>
<evidence type="ECO:0008006" key="2">
    <source>
        <dbReference type="Google" id="ProtNLM"/>
    </source>
</evidence>
<evidence type="ECO:0000313" key="1">
    <source>
        <dbReference type="EMBL" id="VAX40697.1"/>
    </source>
</evidence>
<dbReference type="InterPro" id="IPR018247">
    <property type="entry name" value="EF_Hand_1_Ca_BS"/>
</dbReference>
<dbReference type="SUPFAM" id="SSF63446">
    <property type="entry name" value="Type I dockerin domain"/>
    <property type="match status" value="1"/>
</dbReference>
<sequence>MKDRVLCAALATVTLAAVPLAFGQIQPSDTPVLSQAGPQVRGQLAQPAGPNDFVNIPLQAASGRMMLESESALLQPIDWPEGGFPNMDLGVGIGQGDDGSRYIDQPYNCNNGYFSNNNSTSNPYMTFEDFVADGSPLSNVKFYGGVYDASTGTNGSLGNLASIGIEIWTTGGGDTCGWVYDSFVGGQTFTLAELSPSFVCDTGGFYNAFEFTANFAGAIPLNAGQNYMITVYGTLADGTSSYLFAWNESTVNNYNPSSSWDRTDGSYGRCGPDVAFATNTGSSNCQDNDCNTTCWFSNLGSNANPYIALDDFTASATNDLRRLQFTGGGWDIGTGTPSSLANISGFYIELYRSIPDGGQPCGNWQDLFYGSFTVDKADANAVFDCIDIFGIPQYQFTVNIPAGTYSLVDGERYLLGVYGIPVDPDDTRIFCWGGTDAIYDFTSWSFNTDTGVQEICHDVDQAFCINPARPCLGDYNGDGIVNTIDFLDFLDDWANQRPKADIDTNGIVNTMDFLAFLNRWAAGC</sequence>
<dbReference type="EMBL" id="UOGK01000431">
    <property type="protein sequence ID" value="VAX40697.1"/>
    <property type="molecule type" value="Genomic_DNA"/>
</dbReference>
<dbReference type="NCBIfam" id="NF041540">
    <property type="entry name" value="dockerin_GC"/>
    <property type="match status" value="1"/>
</dbReference>
<proteinExistence type="predicted"/>
<protein>
    <recommendedName>
        <fullName evidence="2">Dockerin domain-containing protein</fullName>
    </recommendedName>
</protein>
<reference evidence="1" key="1">
    <citation type="submission" date="2018-06" db="EMBL/GenBank/DDBJ databases">
        <authorList>
            <person name="Zhirakovskaya E."/>
        </authorList>
    </citation>
    <scope>NUCLEOTIDE SEQUENCE</scope>
</reference>
<name>A0A3B1E853_9ZZZZ</name>
<gene>
    <name evidence="1" type="ORF">MNBD_PLANCTO03-1494</name>
</gene>
<dbReference type="InterPro" id="IPR053783">
    <property type="entry name" value="Dockerin_dom_GC-type"/>
</dbReference>
<accession>A0A3B1E853</accession>
<dbReference type="InterPro" id="IPR036439">
    <property type="entry name" value="Dockerin_dom_sf"/>
</dbReference>
<dbReference type="PROSITE" id="PS00018">
    <property type="entry name" value="EF_HAND_1"/>
    <property type="match status" value="2"/>
</dbReference>
<organism evidence="1">
    <name type="scientific">hydrothermal vent metagenome</name>
    <dbReference type="NCBI Taxonomy" id="652676"/>
    <lineage>
        <taxon>unclassified sequences</taxon>
        <taxon>metagenomes</taxon>
        <taxon>ecological metagenomes</taxon>
    </lineage>
</organism>